<protein>
    <submittedName>
        <fullName evidence="2">Uncharacterized protein</fullName>
    </submittedName>
</protein>
<dbReference type="EMBL" id="VGLS01000382">
    <property type="protein sequence ID" value="MBM3224679.1"/>
    <property type="molecule type" value="Genomic_DNA"/>
</dbReference>
<feature type="compositionally biased region" description="Polar residues" evidence="1">
    <location>
        <begin position="1"/>
        <end position="11"/>
    </location>
</feature>
<feature type="compositionally biased region" description="Basic and acidic residues" evidence="1">
    <location>
        <begin position="12"/>
        <end position="24"/>
    </location>
</feature>
<accession>A0A937W3F5</accession>
<feature type="region of interest" description="Disordered" evidence="1">
    <location>
        <begin position="157"/>
        <end position="191"/>
    </location>
</feature>
<evidence type="ECO:0000313" key="3">
    <source>
        <dbReference type="Proteomes" id="UP000712673"/>
    </source>
</evidence>
<feature type="compositionally biased region" description="Basic and acidic residues" evidence="1">
    <location>
        <begin position="161"/>
        <end position="173"/>
    </location>
</feature>
<feature type="compositionally biased region" description="Pro residues" evidence="1">
    <location>
        <begin position="224"/>
        <end position="236"/>
    </location>
</feature>
<evidence type="ECO:0000256" key="1">
    <source>
        <dbReference type="SAM" id="MobiDB-lite"/>
    </source>
</evidence>
<name>A0A937W3F5_UNCTE</name>
<feature type="compositionally biased region" description="Polar residues" evidence="1">
    <location>
        <begin position="210"/>
        <end position="221"/>
    </location>
</feature>
<organism evidence="2 3">
    <name type="scientific">Tectimicrobiota bacterium</name>
    <dbReference type="NCBI Taxonomy" id="2528274"/>
    <lineage>
        <taxon>Bacteria</taxon>
        <taxon>Pseudomonadati</taxon>
        <taxon>Nitrospinota/Tectimicrobiota group</taxon>
        <taxon>Candidatus Tectimicrobiota</taxon>
    </lineage>
</organism>
<reference evidence="2" key="1">
    <citation type="submission" date="2019-03" db="EMBL/GenBank/DDBJ databases">
        <title>Lake Tanganyika Metagenome-Assembled Genomes (MAGs).</title>
        <authorList>
            <person name="Tran P."/>
        </authorList>
    </citation>
    <scope>NUCLEOTIDE SEQUENCE</scope>
    <source>
        <strain evidence="2">K_DeepCast_65m_m2_066</strain>
    </source>
</reference>
<feature type="region of interest" description="Disordered" evidence="1">
    <location>
        <begin position="204"/>
        <end position="236"/>
    </location>
</feature>
<dbReference type="AlphaFoldDB" id="A0A937W3F5"/>
<proteinExistence type="predicted"/>
<evidence type="ECO:0000313" key="2">
    <source>
        <dbReference type="EMBL" id="MBM3224679.1"/>
    </source>
</evidence>
<feature type="region of interest" description="Disordered" evidence="1">
    <location>
        <begin position="1"/>
        <end position="25"/>
    </location>
</feature>
<sequence>MRTFAPTSSSFGHDHSIRSRDGFSRSRLTAVQAETRTSADITLVTAEGDKVTLSAETASQASYLRYDARGRIQGQHARVRTEVLQLNASEALSVQIEGNLNDAERADIQEALSTLADIATDFFDGDTDSALSSALDLTELETLQSIDATLEVSQSVSVQRESTRRRLAADDVPGRPFGGTPPALPSAAAPHASNLLQTLFQTLQQHRVETPTQTVPPVSSDPNAPQPTSAPVPPPQ</sequence>
<dbReference type="Proteomes" id="UP000712673">
    <property type="component" value="Unassembled WGS sequence"/>
</dbReference>
<comment type="caution">
    <text evidence="2">The sequence shown here is derived from an EMBL/GenBank/DDBJ whole genome shotgun (WGS) entry which is preliminary data.</text>
</comment>
<gene>
    <name evidence="2" type="ORF">FJZ47_12860</name>
</gene>